<dbReference type="EMBL" id="JBFTWV010000165">
    <property type="protein sequence ID" value="KAL2784820.1"/>
    <property type="molecule type" value="Genomic_DNA"/>
</dbReference>
<keyword evidence="3" id="KW-1185">Reference proteome</keyword>
<proteinExistence type="predicted"/>
<feature type="region of interest" description="Disordered" evidence="1">
    <location>
        <begin position="46"/>
        <end position="95"/>
    </location>
</feature>
<protein>
    <submittedName>
        <fullName evidence="2">Uncharacterized protein</fullName>
    </submittedName>
</protein>
<comment type="caution">
    <text evidence="2">The sequence shown here is derived from an EMBL/GenBank/DDBJ whole genome shotgun (WGS) entry which is preliminary data.</text>
</comment>
<evidence type="ECO:0000313" key="2">
    <source>
        <dbReference type="EMBL" id="KAL2784820.1"/>
    </source>
</evidence>
<gene>
    <name evidence="2" type="ORF">BJX66DRAFT_316116</name>
</gene>
<accession>A0ABR4FNJ3</accession>
<feature type="compositionally biased region" description="Basic residues" evidence="1">
    <location>
        <begin position="85"/>
        <end position="95"/>
    </location>
</feature>
<evidence type="ECO:0000313" key="3">
    <source>
        <dbReference type="Proteomes" id="UP001610563"/>
    </source>
</evidence>
<reference evidence="2 3" key="1">
    <citation type="submission" date="2024-07" db="EMBL/GenBank/DDBJ databases">
        <title>Section-level genome sequencing and comparative genomics of Aspergillus sections Usti and Cavernicolus.</title>
        <authorList>
            <consortium name="Lawrence Berkeley National Laboratory"/>
            <person name="Nybo J.L."/>
            <person name="Vesth T.C."/>
            <person name="Theobald S."/>
            <person name="Frisvad J.C."/>
            <person name="Larsen T.O."/>
            <person name="Kjaerboelling I."/>
            <person name="Rothschild-Mancinelli K."/>
            <person name="Lyhne E.K."/>
            <person name="Kogle M.E."/>
            <person name="Barry K."/>
            <person name="Clum A."/>
            <person name="Na H."/>
            <person name="Ledsgaard L."/>
            <person name="Lin J."/>
            <person name="Lipzen A."/>
            <person name="Kuo A."/>
            <person name="Riley R."/>
            <person name="Mondo S."/>
            <person name="Labutti K."/>
            <person name="Haridas S."/>
            <person name="Pangalinan J."/>
            <person name="Salamov A.A."/>
            <person name="Simmons B.A."/>
            <person name="Magnuson J.K."/>
            <person name="Chen J."/>
            <person name="Drula E."/>
            <person name="Henrissat B."/>
            <person name="Wiebenga A."/>
            <person name="Lubbers R.J."/>
            <person name="Gomes A.C."/>
            <person name="Makela M.R."/>
            <person name="Stajich J."/>
            <person name="Grigoriev I.V."/>
            <person name="Mortensen U.H."/>
            <person name="De Vries R.P."/>
            <person name="Baker S.E."/>
            <person name="Andersen M.R."/>
        </authorList>
    </citation>
    <scope>NUCLEOTIDE SEQUENCE [LARGE SCALE GENOMIC DNA]</scope>
    <source>
        <strain evidence="2 3">CBS 209.92</strain>
    </source>
</reference>
<name>A0ABR4FNJ3_9EURO</name>
<dbReference type="Proteomes" id="UP001610563">
    <property type="component" value="Unassembled WGS sequence"/>
</dbReference>
<organism evidence="2 3">
    <name type="scientific">Aspergillus keveii</name>
    <dbReference type="NCBI Taxonomy" id="714993"/>
    <lineage>
        <taxon>Eukaryota</taxon>
        <taxon>Fungi</taxon>
        <taxon>Dikarya</taxon>
        <taxon>Ascomycota</taxon>
        <taxon>Pezizomycotina</taxon>
        <taxon>Eurotiomycetes</taxon>
        <taxon>Eurotiomycetidae</taxon>
        <taxon>Eurotiales</taxon>
        <taxon>Aspergillaceae</taxon>
        <taxon>Aspergillus</taxon>
        <taxon>Aspergillus subgen. Nidulantes</taxon>
    </lineage>
</organism>
<sequence>LLSKQSQSPSSPSKRALDELIKGYELAIDTKPKVQGATDHISLKNEQLNQEDGGGEEVDQTTPPTLEPRKRAPPTRSECNIQGHIRTRCPNRRTT</sequence>
<evidence type="ECO:0000256" key="1">
    <source>
        <dbReference type="SAM" id="MobiDB-lite"/>
    </source>
</evidence>
<feature type="non-terminal residue" evidence="2">
    <location>
        <position position="1"/>
    </location>
</feature>